<reference evidence="6 7" key="1">
    <citation type="submission" date="2019-02" db="EMBL/GenBank/DDBJ databases">
        <title>Deep-cultivation of Planctomycetes and their phenomic and genomic characterization uncovers novel biology.</title>
        <authorList>
            <person name="Wiegand S."/>
            <person name="Jogler M."/>
            <person name="Boedeker C."/>
            <person name="Pinto D."/>
            <person name="Vollmers J."/>
            <person name="Rivas-Marin E."/>
            <person name="Kohn T."/>
            <person name="Peeters S.H."/>
            <person name="Heuer A."/>
            <person name="Rast P."/>
            <person name="Oberbeckmann S."/>
            <person name="Bunk B."/>
            <person name="Jeske O."/>
            <person name="Meyerdierks A."/>
            <person name="Storesund J.E."/>
            <person name="Kallscheuer N."/>
            <person name="Luecker S."/>
            <person name="Lage O.M."/>
            <person name="Pohl T."/>
            <person name="Merkel B.J."/>
            <person name="Hornburger P."/>
            <person name="Mueller R.-W."/>
            <person name="Bruemmer F."/>
            <person name="Labrenz M."/>
            <person name="Spormann A.M."/>
            <person name="Op Den Camp H."/>
            <person name="Overmann J."/>
            <person name="Amann R."/>
            <person name="Jetten M.S.M."/>
            <person name="Mascher T."/>
            <person name="Medema M.H."/>
            <person name="Devos D.P."/>
            <person name="Kaster A.-K."/>
            <person name="Ovreas L."/>
            <person name="Rohde M."/>
            <person name="Galperin M.Y."/>
            <person name="Jogler C."/>
        </authorList>
    </citation>
    <scope>NUCLEOTIDE SEQUENCE [LARGE SCALE GENOMIC DNA]</scope>
    <source>
        <strain evidence="6 7">Pla22</strain>
    </source>
</reference>
<evidence type="ECO:0000259" key="5">
    <source>
        <dbReference type="Pfam" id="PF08281"/>
    </source>
</evidence>
<dbReference type="GO" id="GO:0006352">
    <property type="term" value="P:DNA-templated transcription initiation"/>
    <property type="evidence" value="ECO:0007669"/>
    <property type="project" value="InterPro"/>
</dbReference>
<dbReference type="OrthoDB" id="265297at2"/>
<dbReference type="EMBL" id="SJPI01000002">
    <property type="protein sequence ID" value="TWT50442.1"/>
    <property type="molecule type" value="Genomic_DNA"/>
</dbReference>
<dbReference type="AlphaFoldDB" id="A0A5C5WKU3"/>
<dbReference type="Gene3D" id="1.10.1740.10">
    <property type="match status" value="1"/>
</dbReference>
<keyword evidence="7" id="KW-1185">Reference proteome</keyword>
<evidence type="ECO:0000256" key="4">
    <source>
        <dbReference type="ARBA" id="ARBA00023163"/>
    </source>
</evidence>
<sequence length="200" mass="22660">MTMNEDEIRCLLALATAGDDSALGQLLEQYRPLLTRMTQQQLPNDLQPRVGNSDAVQVSCLSAIRSIKNFDGNDPAEFIAWLTKLHHDNLQDIRRDHIDRDKRSTRRETSGSNLVFRDERQQTGSAWTIQREDRQAVLDALDALPENQAQVIRMRHMDGMKLKEIAEVVDRSPAAVAGLLKRGLKTLREHFDGTNSSKTQ</sequence>
<dbReference type="PANTHER" id="PTHR43133">
    <property type="entry name" value="RNA POLYMERASE ECF-TYPE SIGMA FACTO"/>
    <property type="match status" value="1"/>
</dbReference>
<dbReference type="Gene3D" id="1.10.10.10">
    <property type="entry name" value="Winged helix-like DNA-binding domain superfamily/Winged helix DNA-binding domain"/>
    <property type="match status" value="1"/>
</dbReference>
<evidence type="ECO:0000256" key="2">
    <source>
        <dbReference type="ARBA" id="ARBA00023015"/>
    </source>
</evidence>
<dbReference type="CDD" id="cd06171">
    <property type="entry name" value="Sigma70_r4"/>
    <property type="match status" value="1"/>
</dbReference>
<comment type="similarity">
    <text evidence="1">Belongs to the sigma-70 factor family. ECF subfamily.</text>
</comment>
<dbReference type="GO" id="GO:0016987">
    <property type="term" value="F:sigma factor activity"/>
    <property type="evidence" value="ECO:0007669"/>
    <property type="project" value="UniProtKB-KW"/>
</dbReference>
<evidence type="ECO:0000313" key="7">
    <source>
        <dbReference type="Proteomes" id="UP000316598"/>
    </source>
</evidence>
<dbReference type="InterPro" id="IPR013249">
    <property type="entry name" value="RNA_pol_sigma70_r4_t2"/>
</dbReference>
<dbReference type="PANTHER" id="PTHR43133:SF51">
    <property type="entry name" value="RNA POLYMERASE SIGMA FACTOR"/>
    <property type="match status" value="1"/>
</dbReference>
<dbReference type="InterPro" id="IPR013324">
    <property type="entry name" value="RNA_pol_sigma_r3/r4-like"/>
</dbReference>
<evidence type="ECO:0000256" key="1">
    <source>
        <dbReference type="ARBA" id="ARBA00010641"/>
    </source>
</evidence>
<name>A0A5C5WKU3_9BACT</name>
<dbReference type="GO" id="GO:0003677">
    <property type="term" value="F:DNA binding"/>
    <property type="evidence" value="ECO:0007669"/>
    <property type="project" value="InterPro"/>
</dbReference>
<evidence type="ECO:0000256" key="3">
    <source>
        <dbReference type="ARBA" id="ARBA00023082"/>
    </source>
</evidence>
<keyword evidence="3" id="KW-0731">Sigma factor</keyword>
<dbReference type="Proteomes" id="UP000316598">
    <property type="component" value="Unassembled WGS sequence"/>
</dbReference>
<dbReference type="InterPro" id="IPR014284">
    <property type="entry name" value="RNA_pol_sigma-70_dom"/>
</dbReference>
<gene>
    <name evidence="6" type="primary">sigD</name>
    <name evidence="6" type="ORF">Pla22_31850</name>
</gene>
<feature type="domain" description="RNA polymerase sigma factor 70 region 4 type 2" evidence="5">
    <location>
        <begin position="134"/>
        <end position="187"/>
    </location>
</feature>
<dbReference type="RefSeq" id="WP_146515670.1">
    <property type="nucleotide sequence ID" value="NZ_SJPI01000002.1"/>
</dbReference>
<dbReference type="InterPro" id="IPR013325">
    <property type="entry name" value="RNA_pol_sigma_r2"/>
</dbReference>
<organism evidence="6 7">
    <name type="scientific">Rubripirellula amarantea</name>
    <dbReference type="NCBI Taxonomy" id="2527999"/>
    <lineage>
        <taxon>Bacteria</taxon>
        <taxon>Pseudomonadati</taxon>
        <taxon>Planctomycetota</taxon>
        <taxon>Planctomycetia</taxon>
        <taxon>Pirellulales</taxon>
        <taxon>Pirellulaceae</taxon>
        <taxon>Rubripirellula</taxon>
    </lineage>
</organism>
<protein>
    <submittedName>
        <fullName evidence="6">ECF RNA polymerase sigma factor SigD</fullName>
    </submittedName>
</protein>
<keyword evidence="2" id="KW-0805">Transcription regulation</keyword>
<comment type="caution">
    <text evidence="6">The sequence shown here is derived from an EMBL/GenBank/DDBJ whole genome shotgun (WGS) entry which is preliminary data.</text>
</comment>
<dbReference type="InterPro" id="IPR036388">
    <property type="entry name" value="WH-like_DNA-bd_sf"/>
</dbReference>
<keyword evidence="4" id="KW-0804">Transcription</keyword>
<proteinExistence type="inferred from homology"/>
<dbReference type="NCBIfam" id="TIGR02937">
    <property type="entry name" value="sigma70-ECF"/>
    <property type="match status" value="1"/>
</dbReference>
<dbReference type="InterPro" id="IPR039425">
    <property type="entry name" value="RNA_pol_sigma-70-like"/>
</dbReference>
<dbReference type="Pfam" id="PF08281">
    <property type="entry name" value="Sigma70_r4_2"/>
    <property type="match status" value="1"/>
</dbReference>
<dbReference type="SUPFAM" id="SSF88659">
    <property type="entry name" value="Sigma3 and sigma4 domains of RNA polymerase sigma factors"/>
    <property type="match status" value="1"/>
</dbReference>
<accession>A0A5C5WKU3</accession>
<evidence type="ECO:0000313" key="6">
    <source>
        <dbReference type="EMBL" id="TWT50442.1"/>
    </source>
</evidence>
<dbReference type="SUPFAM" id="SSF88946">
    <property type="entry name" value="Sigma2 domain of RNA polymerase sigma factors"/>
    <property type="match status" value="1"/>
</dbReference>